<dbReference type="EMBL" id="JACHMO010000001">
    <property type="protein sequence ID" value="MBB5801278.1"/>
    <property type="molecule type" value="Genomic_DNA"/>
</dbReference>
<keyword evidence="2" id="KW-1185">Reference proteome</keyword>
<organism evidence="1 2">
    <name type="scientific">Saccharothrix ecbatanensis</name>
    <dbReference type="NCBI Taxonomy" id="1105145"/>
    <lineage>
        <taxon>Bacteria</taxon>
        <taxon>Bacillati</taxon>
        <taxon>Actinomycetota</taxon>
        <taxon>Actinomycetes</taxon>
        <taxon>Pseudonocardiales</taxon>
        <taxon>Pseudonocardiaceae</taxon>
        <taxon>Saccharothrix</taxon>
    </lineage>
</organism>
<protein>
    <submittedName>
        <fullName evidence="1">Uncharacterized protein</fullName>
    </submittedName>
</protein>
<gene>
    <name evidence="1" type="ORF">F4560_001046</name>
</gene>
<dbReference type="Proteomes" id="UP000552097">
    <property type="component" value="Unassembled WGS sequence"/>
</dbReference>
<reference evidence="1 2" key="1">
    <citation type="submission" date="2020-08" db="EMBL/GenBank/DDBJ databases">
        <title>Sequencing the genomes of 1000 actinobacteria strains.</title>
        <authorList>
            <person name="Klenk H.-P."/>
        </authorList>
    </citation>
    <scope>NUCLEOTIDE SEQUENCE [LARGE SCALE GENOMIC DNA]</scope>
    <source>
        <strain evidence="1 2">DSM 45486</strain>
    </source>
</reference>
<sequence length="65" mass="7126">MNPTMQFVVGVIAAIAFVIRLAAALYQAYVDGQVAARRAGQSGNSDRAQVHRRTAHICLRHPDQH</sequence>
<comment type="caution">
    <text evidence="1">The sequence shown here is derived from an EMBL/GenBank/DDBJ whole genome shotgun (WGS) entry which is preliminary data.</text>
</comment>
<proteinExistence type="predicted"/>
<name>A0A7W9HG13_9PSEU</name>
<dbReference type="AlphaFoldDB" id="A0A7W9HG13"/>
<evidence type="ECO:0000313" key="1">
    <source>
        <dbReference type="EMBL" id="MBB5801278.1"/>
    </source>
</evidence>
<evidence type="ECO:0000313" key="2">
    <source>
        <dbReference type="Proteomes" id="UP000552097"/>
    </source>
</evidence>
<accession>A0A7W9HG13</accession>
<dbReference type="RefSeq" id="WP_221483342.1">
    <property type="nucleotide sequence ID" value="NZ_JACHMO010000001.1"/>
</dbReference>